<proteinExistence type="predicted"/>
<dbReference type="RefSeq" id="WP_010468280.1">
    <property type="nucleotide sequence ID" value="NZ_CP095474.1"/>
</dbReference>
<organism evidence="1 2">
    <name type="scientific">Streptomyces sudanensis</name>
    <dbReference type="NCBI Taxonomy" id="436397"/>
    <lineage>
        <taxon>Bacteria</taxon>
        <taxon>Bacillati</taxon>
        <taxon>Actinomycetota</taxon>
        <taxon>Actinomycetes</taxon>
        <taxon>Kitasatosporales</taxon>
        <taxon>Streptomycetaceae</taxon>
        <taxon>Streptomyces</taxon>
    </lineage>
</organism>
<sequence>MDSHSSPSRPTGSRTLRTHAWMRVAGVALLTLGLAGCQEAGRDGADAVRTAAPRPTPTVTVTTTVTATARPAPTPTVTRTKTVTRPGPTVTVTETAQAAGFGSSGSDGGGSDGSGTCSIVSNSGNCYKAGQFCRNSDHGADTTTAGGTRITCTYSANAWRWVYS</sequence>
<evidence type="ECO:0000313" key="1">
    <source>
        <dbReference type="EMBL" id="URN14628.1"/>
    </source>
</evidence>
<evidence type="ECO:0000313" key="2">
    <source>
        <dbReference type="Proteomes" id="UP001056383"/>
    </source>
</evidence>
<keyword evidence="2" id="KW-1185">Reference proteome</keyword>
<name>A0ABY4T6N2_9ACTN</name>
<evidence type="ECO:0008006" key="3">
    <source>
        <dbReference type="Google" id="ProtNLM"/>
    </source>
</evidence>
<protein>
    <recommendedName>
        <fullName evidence="3">Lipoprotein</fullName>
    </recommendedName>
</protein>
<accession>A0ABY4T6N2</accession>
<reference evidence="1" key="1">
    <citation type="submission" date="2022-04" db="EMBL/GenBank/DDBJ databases">
        <title>Systematic whole-genome sequencing reveals an unexpected diversity among actinomycetoma pathogens and provides insights into their antibacterial susceptibilities.</title>
        <authorList>
            <person name="Watson A.K."/>
            <person name="Kepplinger B."/>
            <person name="Bakhiet S.M."/>
            <person name="Mhmoud N.A."/>
            <person name="Chapman J."/>
            <person name="Allenby N."/>
            <person name="Mickiewicz K."/>
            <person name="Goodfellow M."/>
            <person name="Fahal A.H."/>
            <person name="Errington J."/>
        </authorList>
    </citation>
    <scope>NUCLEOTIDE SEQUENCE</scope>
    <source>
        <strain evidence="1">SD 504</strain>
    </source>
</reference>
<gene>
    <name evidence="1" type="ORF">MW084_00390</name>
</gene>
<dbReference type="EMBL" id="CP095474">
    <property type="protein sequence ID" value="URN14628.1"/>
    <property type="molecule type" value="Genomic_DNA"/>
</dbReference>
<dbReference type="Proteomes" id="UP001056383">
    <property type="component" value="Chromosome"/>
</dbReference>